<evidence type="ECO:0000313" key="2">
    <source>
        <dbReference type="Proteomes" id="UP001139521"/>
    </source>
</evidence>
<reference evidence="1" key="1">
    <citation type="submission" date="2022-01" db="EMBL/GenBank/DDBJ databases">
        <title>Genome sequencing of Zunongwangia sp. M21534 genome.</title>
        <authorList>
            <person name="Chen Y."/>
            <person name="Dong C."/>
            <person name="Shao Z."/>
        </authorList>
    </citation>
    <scope>NUCLEOTIDE SEQUENCE</scope>
    <source>
        <strain evidence="1">MCCC M21534</strain>
    </source>
</reference>
<evidence type="ECO:0000313" key="1">
    <source>
        <dbReference type="EMBL" id="MCL6217731.1"/>
    </source>
</evidence>
<accession>A0A9X1ZPI7</accession>
<protein>
    <submittedName>
        <fullName evidence="1">Uncharacterized protein</fullName>
    </submittedName>
</protein>
<keyword evidence="2" id="KW-1185">Reference proteome</keyword>
<proteinExistence type="predicted"/>
<dbReference type="AlphaFoldDB" id="A0A9X1ZPI7"/>
<dbReference type="InterPro" id="IPR054207">
    <property type="entry name" value="DUF6913"/>
</dbReference>
<organism evidence="1 2">
    <name type="scientific">Zunongwangia pacifica</name>
    <dbReference type="NCBI Taxonomy" id="2911062"/>
    <lineage>
        <taxon>Bacteria</taxon>
        <taxon>Pseudomonadati</taxon>
        <taxon>Bacteroidota</taxon>
        <taxon>Flavobacteriia</taxon>
        <taxon>Flavobacteriales</taxon>
        <taxon>Flavobacteriaceae</taxon>
        <taxon>Zunongwangia</taxon>
    </lineage>
</organism>
<sequence>MKQHSEVSVIKNKKLITKVGLVTTAEAFEEVKPLLKLQQELKIAKSNFKVLVCTAKSASVEDERAIFFAPSEIKAGGNIDNKAVQDFFKSNFDVFISFSKNENRLKKLVFKCAISALKIDHKKESPEANLTIQTEDVNAYHQEILKYLKILKQIR</sequence>
<name>A0A9X1ZPI7_9FLAO</name>
<gene>
    <name evidence="1" type="ORF">L1967_05420</name>
</gene>
<comment type="caution">
    <text evidence="1">The sequence shown here is derived from an EMBL/GenBank/DDBJ whole genome shotgun (WGS) entry which is preliminary data.</text>
</comment>
<dbReference type="Proteomes" id="UP001139521">
    <property type="component" value="Unassembled WGS sequence"/>
</dbReference>
<dbReference type="EMBL" id="JAKHSK010000005">
    <property type="protein sequence ID" value="MCL6217731.1"/>
    <property type="molecule type" value="Genomic_DNA"/>
</dbReference>
<dbReference type="Pfam" id="PF21857">
    <property type="entry name" value="DUF6913"/>
    <property type="match status" value="1"/>
</dbReference>